<name>A0A3A8NU67_9BACT</name>
<protein>
    <submittedName>
        <fullName evidence="1">Uncharacterized protein</fullName>
    </submittedName>
</protein>
<reference evidence="2" key="1">
    <citation type="submission" date="2018-09" db="EMBL/GenBank/DDBJ databases">
        <authorList>
            <person name="Livingstone P.G."/>
            <person name="Whitworth D.E."/>
        </authorList>
    </citation>
    <scope>NUCLEOTIDE SEQUENCE [LARGE SCALE GENOMIC DNA]</scope>
    <source>
        <strain evidence="2">CA040B</strain>
    </source>
</reference>
<evidence type="ECO:0000313" key="2">
    <source>
        <dbReference type="Proteomes" id="UP000273405"/>
    </source>
</evidence>
<dbReference type="EMBL" id="RAWG01000017">
    <property type="protein sequence ID" value="RKH46850.1"/>
    <property type="molecule type" value="Genomic_DNA"/>
</dbReference>
<accession>A0A3A8NU67</accession>
<dbReference type="AlphaFoldDB" id="A0A3A8NU67"/>
<evidence type="ECO:0000313" key="1">
    <source>
        <dbReference type="EMBL" id="RKH46850.1"/>
    </source>
</evidence>
<dbReference type="Proteomes" id="UP000273405">
    <property type="component" value="Unassembled WGS sequence"/>
</dbReference>
<comment type="caution">
    <text evidence="1">The sequence shown here is derived from an EMBL/GenBank/DDBJ whole genome shotgun (WGS) entry which is preliminary data.</text>
</comment>
<organism evidence="1 2">
    <name type="scientific">Corallococcus sicarius</name>
    <dbReference type="NCBI Taxonomy" id="2316726"/>
    <lineage>
        <taxon>Bacteria</taxon>
        <taxon>Pseudomonadati</taxon>
        <taxon>Myxococcota</taxon>
        <taxon>Myxococcia</taxon>
        <taxon>Myxococcales</taxon>
        <taxon>Cystobacterineae</taxon>
        <taxon>Myxococcaceae</taxon>
        <taxon>Corallococcus</taxon>
    </lineage>
</organism>
<gene>
    <name evidence="1" type="ORF">D7X12_04440</name>
</gene>
<sequence length="116" mass="12165">MPASASVRFTRGVLCATLLTAGCAGPANTLRHESPAPLPPPPTSVALTVGYEEAVRLGAAYARNLDYEVKLVTAKQGEASWWLHYAAPEGRPPLALRVDGQTAQVEPVPPPPSPAK</sequence>
<dbReference type="RefSeq" id="WP_120624017.1">
    <property type="nucleotide sequence ID" value="NZ_RAWG01000017.1"/>
</dbReference>
<proteinExistence type="predicted"/>
<keyword evidence="2" id="KW-1185">Reference proteome</keyword>
<dbReference type="OrthoDB" id="5523584at2"/>